<dbReference type="InterPro" id="IPR001341">
    <property type="entry name" value="Asp_kinase"/>
</dbReference>
<dbReference type="InterPro" id="IPR045865">
    <property type="entry name" value="ACT-like_dom_sf"/>
</dbReference>
<evidence type="ECO:0000259" key="9">
    <source>
        <dbReference type="Pfam" id="PF00696"/>
    </source>
</evidence>
<dbReference type="Gene3D" id="3.30.2130.10">
    <property type="entry name" value="VC0802-like"/>
    <property type="match status" value="1"/>
</dbReference>
<dbReference type="GO" id="GO:0004072">
    <property type="term" value="F:aspartate kinase activity"/>
    <property type="evidence" value="ECO:0007669"/>
    <property type="project" value="UniProtKB-EC"/>
</dbReference>
<comment type="catalytic activity">
    <reaction evidence="6 7">
        <text>L-aspartate + ATP = 4-phospho-L-aspartate + ADP</text>
        <dbReference type="Rhea" id="RHEA:23776"/>
        <dbReference type="ChEBI" id="CHEBI:29991"/>
        <dbReference type="ChEBI" id="CHEBI:30616"/>
        <dbReference type="ChEBI" id="CHEBI:57535"/>
        <dbReference type="ChEBI" id="CHEBI:456216"/>
        <dbReference type="EC" id="2.7.2.4"/>
    </reaction>
</comment>
<proteinExistence type="inferred from homology"/>
<dbReference type="InterPro" id="IPR036393">
    <property type="entry name" value="AceGlu_kinase-like_sf"/>
</dbReference>
<evidence type="ECO:0000313" key="11">
    <source>
        <dbReference type="EMBL" id="ALU12437.1"/>
    </source>
</evidence>
<dbReference type="STRING" id="940295.EYM_03730"/>
<dbReference type="GO" id="GO:0009089">
    <property type="term" value="P:lysine biosynthetic process via diaminopimelate"/>
    <property type="evidence" value="ECO:0007669"/>
    <property type="project" value="UniProtKB-UniPathway"/>
</dbReference>
<feature type="domain" description="Aspartokinase ACT" evidence="10">
    <location>
        <begin position="315"/>
        <end position="373"/>
    </location>
</feature>
<comment type="similarity">
    <text evidence="1 7">Belongs to the aspartokinase family.</text>
</comment>
<dbReference type="UniPathway" id="UPA00034">
    <property type="reaction ID" value="UER00015"/>
</dbReference>
<dbReference type="PIRSF" id="PIRSF000726">
    <property type="entry name" value="Asp_kin"/>
    <property type="match status" value="1"/>
</dbReference>
<dbReference type="EC" id="2.7.2.4" evidence="7"/>
<reference evidence="11 12" key="1">
    <citation type="submission" date="2013-11" db="EMBL/GenBank/DDBJ databases">
        <title>Comparative genomics of Ignicoccus.</title>
        <authorList>
            <person name="Podar M."/>
        </authorList>
    </citation>
    <scope>NUCLEOTIDE SEQUENCE [LARGE SCALE GENOMIC DNA]</scope>
    <source>
        <strain evidence="11 12">DSM 13165</strain>
    </source>
</reference>
<keyword evidence="12" id="KW-1185">Reference proteome</keyword>
<dbReference type="PANTHER" id="PTHR21499">
    <property type="entry name" value="ASPARTATE KINASE"/>
    <property type="match status" value="1"/>
</dbReference>
<dbReference type="GO" id="GO:0009090">
    <property type="term" value="P:homoserine biosynthetic process"/>
    <property type="evidence" value="ECO:0007669"/>
    <property type="project" value="TreeGrafter"/>
</dbReference>
<keyword evidence="2 7" id="KW-0808">Transferase</keyword>
<dbReference type="KEGG" id="iis:EYM_03730"/>
<dbReference type="InterPro" id="IPR005260">
    <property type="entry name" value="Asp_kin_monofn"/>
</dbReference>
<organism evidence="11 12">
    <name type="scientific">Ignicoccus islandicus DSM 13165</name>
    <dbReference type="NCBI Taxonomy" id="940295"/>
    <lineage>
        <taxon>Archaea</taxon>
        <taxon>Thermoproteota</taxon>
        <taxon>Thermoprotei</taxon>
        <taxon>Desulfurococcales</taxon>
        <taxon>Desulfurococcaceae</taxon>
        <taxon>Ignicoccus</taxon>
    </lineage>
</organism>
<evidence type="ECO:0000256" key="1">
    <source>
        <dbReference type="ARBA" id="ARBA00010122"/>
    </source>
</evidence>
<dbReference type="RefSeq" id="WP_075049721.1">
    <property type="nucleotide sequence ID" value="NZ_CP006867.1"/>
</dbReference>
<protein>
    <recommendedName>
        <fullName evidence="7">Aspartokinase</fullName>
        <ecNumber evidence="7">2.7.2.4</ecNumber>
    </recommendedName>
</protein>
<evidence type="ECO:0000256" key="5">
    <source>
        <dbReference type="ARBA" id="ARBA00022840"/>
    </source>
</evidence>
<feature type="domain" description="Aspartate/glutamate/uridylate kinase" evidence="9">
    <location>
        <begin position="1"/>
        <end position="282"/>
    </location>
</feature>
<keyword evidence="3" id="KW-0547">Nucleotide-binding</keyword>
<dbReference type="NCBIfam" id="TIGR00657">
    <property type="entry name" value="asp_kinases"/>
    <property type="match status" value="1"/>
</dbReference>
<comment type="pathway">
    <text evidence="8">Amino-acid biosynthesis; L-threonine biosynthesis; L-threonine from L-aspartate: step 1/5.</text>
</comment>
<dbReference type="InterPro" id="IPR001048">
    <property type="entry name" value="Asp/Glu/Uridylate_kinase"/>
</dbReference>
<dbReference type="GO" id="GO:0009088">
    <property type="term" value="P:threonine biosynthetic process"/>
    <property type="evidence" value="ECO:0007669"/>
    <property type="project" value="UniProtKB-UniPathway"/>
</dbReference>
<keyword evidence="5" id="KW-0067">ATP-binding</keyword>
<comment type="pathway">
    <text evidence="8">Amino-acid biosynthesis; L-lysine biosynthesis via DAP pathway; (S)-tetrahydrodipicolinate from L-aspartate: step 1/4.</text>
</comment>
<dbReference type="GO" id="GO:0005829">
    <property type="term" value="C:cytosol"/>
    <property type="evidence" value="ECO:0007669"/>
    <property type="project" value="TreeGrafter"/>
</dbReference>
<dbReference type="Gene3D" id="3.40.1160.10">
    <property type="entry name" value="Acetylglutamate kinase-like"/>
    <property type="match status" value="1"/>
</dbReference>
<keyword evidence="8" id="KW-0028">Amino-acid biosynthesis</keyword>
<dbReference type="InterPro" id="IPR054352">
    <property type="entry name" value="ACT_Aspartokinase"/>
</dbReference>
<dbReference type="AlphaFoldDB" id="A0A0U3F4G5"/>
<sequence>MRVVSKFGGSVLRDVEGYRKAAQIVKELLNDTENEVVVVVSAMKGITDSLLRVSENPHRGWREYLRALQRRHERVLDQLNADEKWKESLRELFDNLNKVLWALEILKESTPRTKDYILSFGERSSSVLMAAALESVGIDAEPVFPERLGIYVEGEPPNVTILYDMTFEKVRENLGSILSEGRIPVATGFLGINIEGVITNLGRGGSDLTATILGAALNADEVRLYTDVDGIKTANPREFKEAVTIPELSLYEAIELARLGAKRLHPKTFEPLLRRPTDVRILSLYNPHGSSTLISYKKQGPNLKAVAVMNDLALISVKGVGMVEMKGTAAKVMEACAKVGANIYAISQPISETSITIAVNKGFTDIVAKAVKNSLGLYGIDVEVDIKPDVSAVSIVGKGLEEPTYVSNVLRELPNEPVLLVTKGPSDLSLTIFTTHRAARSIASSFHKAILKEMEKYYGVAK</sequence>
<dbReference type="EMBL" id="CP006867">
    <property type="protein sequence ID" value="ALU12437.1"/>
    <property type="molecule type" value="Genomic_DNA"/>
</dbReference>
<accession>A0A0U3F4G5</accession>
<dbReference type="Proteomes" id="UP000060778">
    <property type="component" value="Chromosome"/>
</dbReference>
<evidence type="ECO:0000256" key="4">
    <source>
        <dbReference type="ARBA" id="ARBA00022777"/>
    </source>
</evidence>
<dbReference type="PATRIC" id="fig|940295.4.peg.724"/>
<evidence type="ECO:0000256" key="7">
    <source>
        <dbReference type="RuleBase" id="RU003448"/>
    </source>
</evidence>
<evidence type="ECO:0000256" key="3">
    <source>
        <dbReference type="ARBA" id="ARBA00022741"/>
    </source>
</evidence>
<dbReference type="PANTHER" id="PTHR21499:SF70">
    <property type="entry name" value="ASPARTOKINASE"/>
    <property type="match status" value="1"/>
</dbReference>
<evidence type="ECO:0000256" key="2">
    <source>
        <dbReference type="ARBA" id="ARBA00022679"/>
    </source>
</evidence>
<evidence type="ECO:0000256" key="6">
    <source>
        <dbReference type="ARBA" id="ARBA00047872"/>
    </source>
</evidence>
<dbReference type="Pfam" id="PF22468">
    <property type="entry name" value="ACT_9"/>
    <property type="match status" value="1"/>
</dbReference>
<dbReference type="OrthoDB" id="8904at2157"/>
<evidence type="ECO:0000313" key="12">
    <source>
        <dbReference type="Proteomes" id="UP000060778"/>
    </source>
</evidence>
<gene>
    <name evidence="11" type="ORF">EYM_03730</name>
</gene>
<dbReference type="UniPathway" id="UPA00051">
    <property type="reaction ID" value="UER00462"/>
</dbReference>
<keyword evidence="4 7" id="KW-0418">Kinase</keyword>
<dbReference type="GO" id="GO:0005524">
    <property type="term" value="F:ATP binding"/>
    <property type="evidence" value="ECO:0007669"/>
    <property type="project" value="UniProtKB-KW"/>
</dbReference>
<dbReference type="Pfam" id="PF00696">
    <property type="entry name" value="AA_kinase"/>
    <property type="match status" value="1"/>
</dbReference>
<name>A0A0U3F4G5_9CREN</name>
<dbReference type="GeneID" id="30680141"/>
<dbReference type="SUPFAM" id="SSF53633">
    <property type="entry name" value="Carbamate kinase-like"/>
    <property type="match status" value="1"/>
</dbReference>
<evidence type="ECO:0000256" key="8">
    <source>
        <dbReference type="RuleBase" id="RU004249"/>
    </source>
</evidence>
<comment type="pathway">
    <text evidence="8">Amino-acid biosynthesis; L-methionine biosynthesis via de novo pathway; L-homoserine from L-aspartate: step 1/3.</text>
</comment>
<evidence type="ECO:0000259" key="10">
    <source>
        <dbReference type="Pfam" id="PF22468"/>
    </source>
</evidence>
<dbReference type="SUPFAM" id="SSF55021">
    <property type="entry name" value="ACT-like"/>
    <property type="match status" value="1"/>
</dbReference>
<dbReference type="UniPathway" id="UPA00050">
    <property type="reaction ID" value="UER00461"/>
</dbReference>